<reference evidence="1" key="1">
    <citation type="submission" date="2021-04" db="EMBL/GenBank/DDBJ databases">
        <authorList>
            <person name="Chebbi M.A.C M."/>
        </authorList>
    </citation>
    <scope>NUCLEOTIDE SEQUENCE</scope>
</reference>
<dbReference type="Pfam" id="PF01745">
    <property type="entry name" value="IPT"/>
    <property type="match status" value="1"/>
</dbReference>
<dbReference type="Proteomes" id="UP000786811">
    <property type="component" value="Unassembled WGS sequence"/>
</dbReference>
<dbReference type="SUPFAM" id="SSF52540">
    <property type="entry name" value="P-loop containing nucleoside triphosphate hydrolases"/>
    <property type="match status" value="1"/>
</dbReference>
<dbReference type="InterPro" id="IPR027417">
    <property type="entry name" value="P-loop_NTPase"/>
</dbReference>
<gene>
    <name evidence="1" type="ORF">HICCMSTLAB_LOCUS6801</name>
</gene>
<name>A0A8J2HCP1_COTCN</name>
<evidence type="ECO:0000313" key="1">
    <source>
        <dbReference type="EMBL" id="CAG5093411.1"/>
    </source>
</evidence>
<dbReference type="Gene3D" id="3.40.50.300">
    <property type="entry name" value="P-loop containing nucleotide triphosphate hydrolases"/>
    <property type="match status" value="1"/>
</dbReference>
<keyword evidence="2" id="KW-1185">Reference proteome</keyword>
<accession>A0A8J2HCP1</accession>
<dbReference type="AlphaFoldDB" id="A0A8J2HCP1"/>
<comment type="caution">
    <text evidence="1">The sequence shown here is derived from an EMBL/GenBank/DDBJ whole genome shotgun (WGS) entry which is preliminary data.</text>
</comment>
<proteinExistence type="predicted"/>
<protein>
    <submittedName>
        <fullName evidence="1">Similar to Trit1: tRNA dimethylallyltransferase (Mus musculus)</fullName>
    </submittedName>
</protein>
<organism evidence="1 2">
    <name type="scientific">Cotesia congregata</name>
    <name type="common">Parasitoid wasp</name>
    <name type="synonym">Apanteles congregatus</name>
    <dbReference type="NCBI Taxonomy" id="51543"/>
    <lineage>
        <taxon>Eukaryota</taxon>
        <taxon>Metazoa</taxon>
        <taxon>Ecdysozoa</taxon>
        <taxon>Arthropoda</taxon>
        <taxon>Hexapoda</taxon>
        <taxon>Insecta</taxon>
        <taxon>Pterygota</taxon>
        <taxon>Neoptera</taxon>
        <taxon>Endopterygota</taxon>
        <taxon>Hymenoptera</taxon>
        <taxon>Apocrita</taxon>
        <taxon>Ichneumonoidea</taxon>
        <taxon>Braconidae</taxon>
        <taxon>Microgastrinae</taxon>
        <taxon>Cotesia</taxon>
    </lineage>
</organism>
<dbReference type="EMBL" id="CAJNRD030001120">
    <property type="protein sequence ID" value="CAG5093411.1"/>
    <property type="molecule type" value="Genomic_DNA"/>
</dbReference>
<evidence type="ECO:0000313" key="2">
    <source>
        <dbReference type="Proteomes" id="UP000786811"/>
    </source>
</evidence>
<sequence length="83" mass="9363">MSRVPILVVLGSTGTGKSRLAIELAQKFAGEIISADSMQTFWPLIFSVELDNFTKAARMYNYIRCIIHKKQKTFFSVKFALTS</sequence>
<dbReference type="OrthoDB" id="775260at2759"/>